<dbReference type="HOGENOM" id="CLU_001570_15_5_1"/>
<dbReference type="GO" id="GO:0016132">
    <property type="term" value="P:brassinosteroid biosynthetic process"/>
    <property type="evidence" value="ECO:0007669"/>
    <property type="project" value="TreeGrafter"/>
</dbReference>
<dbReference type="GO" id="GO:0016020">
    <property type="term" value="C:membrane"/>
    <property type="evidence" value="ECO:0007669"/>
    <property type="project" value="UniProtKB-SubCell"/>
</dbReference>
<evidence type="ECO:0000256" key="10">
    <source>
        <dbReference type="SAM" id="Phobius"/>
    </source>
</evidence>
<evidence type="ECO:0000256" key="9">
    <source>
        <dbReference type="RuleBase" id="RU000461"/>
    </source>
</evidence>
<name>D7KR97_ARALL</name>
<dbReference type="InterPro" id="IPR001128">
    <property type="entry name" value="Cyt_P450"/>
</dbReference>
<dbReference type="GO" id="GO:0016705">
    <property type="term" value="F:oxidoreductase activity, acting on paired donors, with incorporation or reduction of molecular oxygen"/>
    <property type="evidence" value="ECO:0007669"/>
    <property type="project" value="InterPro"/>
</dbReference>
<dbReference type="GO" id="GO:0020037">
    <property type="term" value="F:heme binding"/>
    <property type="evidence" value="ECO:0007669"/>
    <property type="project" value="InterPro"/>
</dbReference>
<keyword evidence="4 10" id="KW-0812">Transmembrane</keyword>
<evidence type="ECO:0000256" key="5">
    <source>
        <dbReference type="ARBA" id="ARBA00022723"/>
    </source>
</evidence>
<keyword evidence="3 8" id="KW-0349">Heme</keyword>
<dbReference type="GO" id="GO:0010268">
    <property type="term" value="P:brassinosteroid homeostasis"/>
    <property type="evidence" value="ECO:0007669"/>
    <property type="project" value="TreeGrafter"/>
</dbReference>
<proteinExistence type="inferred from homology"/>
<organism evidence="12">
    <name type="scientific">Arabidopsis lyrata subsp. lyrata</name>
    <name type="common">Lyre-leaved rock-cress</name>
    <dbReference type="NCBI Taxonomy" id="81972"/>
    <lineage>
        <taxon>Eukaryota</taxon>
        <taxon>Viridiplantae</taxon>
        <taxon>Streptophyta</taxon>
        <taxon>Embryophyta</taxon>
        <taxon>Tracheophyta</taxon>
        <taxon>Spermatophyta</taxon>
        <taxon>Magnoliopsida</taxon>
        <taxon>eudicotyledons</taxon>
        <taxon>Gunneridae</taxon>
        <taxon>Pentapetalae</taxon>
        <taxon>rosids</taxon>
        <taxon>malvids</taxon>
        <taxon>Brassicales</taxon>
        <taxon>Brassicaceae</taxon>
        <taxon>Camelineae</taxon>
        <taxon>Arabidopsis</taxon>
    </lineage>
</organism>
<feature type="binding site" description="axial binding residue" evidence="8">
    <location>
        <position position="431"/>
    </location>
    <ligand>
        <name>heme</name>
        <dbReference type="ChEBI" id="CHEBI:30413"/>
    </ligand>
    <ligandPart>
        <name>Fe</name>
        <dbReference type="ChEBI" id="CHEBI:18248"/>
    </ligandPart>
</feature>
<dbReference type="Gene3D" id="1.10.630.10">
    <property type="entry name" value="Cytochrome P450"/>
    <property type="match status" value="1"/>
</dbReference>
<keyword evidence="7 8" id="KW-0408">Iron</keyword>
<evidence type="ECO:0000256" key="2">
    <source>
        <dbReference type="ARBA" id="ARBA00010617"/>
    </source>
</evidence>
<dbReference type="Proteomes" id="UP000008694">
    <property type="component" value="Unassembled WGS sequence"/>
</dbReference>
<reference evidence="12" key="1">
    <citation type="journal article" date="2011" name="Nat. Genet.">
        <title>The Arabidopsis lyrata genome sequence and the basis of rapid genome size change.</title>
        <authorList>
            <person name="Hu T.T."/>
            <person name="Pattyn P."/>
            <person name="Bakker E.G."/>
            <person name="Cao J."/>
            <person name="Cheng J.-F."/>
            <person name="Clark R.M."/>
            <person name="Fahlgren N."/>
            <person name="Fawcett J.A."/>
            <person name="Grimwood J."/>
            <person name="Gundlach H."/>
            <person name="Haberer G."/>
            <person name="Hollister J.D."/>
            <person name="Ossowski S."/>
            <person name="Ottilar R.P."/>
            <person name="Salamov A.A."/>
            <person name="Schneeberger K."/>
            <person name="Spannagl M."/>
            <person name="Wang X."/>
            <person name="Yang L."/>
            <person name="Nasrallah M.E."/>
            <person name="Bergelson J."/>
            <person name="Carrington J.C."/>
            <person name="Gaut B.S."/>
            <person name="Schmutz J."/>
            <person name="Mayer K.F.X."/>
            <person name="Van de Peer Y."/>
            <person name="Grigoriev I.V."/>
            <person name="Nordborg M."/>
            <person name="Weigel D."/>
            <person name="Guo Y.-L."/>
        </authorList>
    </citation>
    <scope>NUCLEOTIDE SEQUENCE [LARGE SCALE GENOMIC DNA]</scope>
    <source>
        <strain evidence="12">cv. MN47</strain>
    </source>
</reference>
<sequence length="488" mass="55620">MAEFAGESYWLLSGAAASTTFLAFIIIFFLAGIARRKRREPHRLPPGSRGWPLIGDTFAWLNAVSGSHPSSFVDKQIKRYGRIFSCSLFGKWAVVSADPAFNRFIMQNEGKLFQSSYPKSFRDLVGKDGVITVHGDQQRRLHSIASSMMRHDQLKTHFLEVIPVVMLQTLSNFKDGEVVLLQDICRKVAIHLMVNQLLGVSSESEVDEISQLFSDFVDGCLSVPIDLPGFTYHKAMKARKEIIRKINKTVEKLLQNKEASDTAGNGVLGRLLEEESLPNESLADFIINLLFAGNETTSKTMLFAVYFLTHCPKAMTQLLAEHDRLAGGTLTWQDYKTMDFTQCVIDETLRLGGIAIWLMREAKEDVSYQDYVIPKGCFVVPFLSAVHLDESYYKESLSFNPWRWLDPETQQKRNWRTSPFYCPFGGGTRFCPGAELARLQIALFLHYFITTYRWTQLKEDRISFFPSARLVNGFKIQLNRRDSDPRNQ</sequence>
<dbReference type="GO" id="GO:0004497">
    <property type="term" value="F:monooxygenase activity"/>
    <property type="evidence" value="ECO:0007669"/>
    <property type="project" value="UniProtKB-KW"/>
</dbReference>
<keyword evidence="6 10" id="KW-1133">Transmembrane helix</keyword>
<dbReference type="GO" id="GO:0005506">
    <property type="term" value="F:iron ion binding"/>
    <property type="evidence" value="ECO:0007669"/>
    <property type="project" value="InterPro"/>
</dbReference>
<feature type="transmembrane region" description="Helical" evidence="10">
    <location>
        <begin position="12"/>
        <end position="34"/>
    </location>
</feature>
<evidence type="ECO:0000256" key="3">
    <source>
        <dbReference type="ARBA" id="ARBA00022617"/>
    </source>
</evidence>
<dbReference type="PROSITE" id="PS00086">
    <property type="entry name" value="CYTOCHROME_P450"/>
    <property type="match status" value="1"/>
</dbReference>
<protein>
    <submittedName>
        <fullName evidence="11">Cytochrome P450 family protein</fullName>
    </submittedName>
</protein>
<evidence type="ECO:0000256" key="8">
    <source>
        <dbReference type="PIRSR" id="PIRSR602403-1"/>
    </source>
</evidence>
<keyword evidence="9" id="KW-0560">Oxidoreductase</keyword>
<keyword evidence="9" id="KW-0503">Monooxygenase</keyword>
<dbReference type="InterPro" id="IPR036396">
    <property type="entry name" value="Cyt_P450_sf"/>
</dbReference>
<evidence type="ECO:0000256" key="6">
    <source>
        <dbReference type="ARBA" id="ARBA00022989"/>
    </source>
</evidence>
<dbReference type="EMBL" id="GL348714">
    <property type="protein sequence ID" value="EFH63738.1"/>
    <property type="molecule type" value="Genomic_DNA"/>
</dbReference>
<dbReference type="GO" id="GO:0016125">
    <property type="term" value="P:sterol metabolic process"/>
    <property type="evidence" value="ECO:0007669"/>
    <property type="project" value="TreeGrafter"/>
</dbReference>
<evidence type="ECO:0000313" key="12">
    <source>
        <dbReference type="Proteomes" id="UP000008694"/>
    </source>
</evidence>
<dbReference type="PANTHER" id="PTHR24286">
    <property type="entry name" value="CYTOCHROME P450 26"/>
    <property type="match status" value="1"/>
</dbReference>
<gene>
    <name evidence="11" type="ORF">ARALYDRAFT_895193</name>
</gene>
<dbReference type="Gramene" id="scaffold_202267.1">
    <property type="protein sequence ID" value="scaffold_202267.1"/>
    <property type="gene ID" value="scaffold_202267.1"/>
</dbReference>
<keyword evidence="5 8" id="KW-0479">Metal-binding</keyword>
<dbReference type="eggNOG" id="KOG0157">
    <property type="taxonomic scope" value="Eukaryota"/>
</dbReference>
<dbReference type="Pfam" id="PF00067">
    <property type="entry name" value="p450"/>
    <property type="match status" value="1"/>
</dbReference>
<dbReference type="InterPro" id="IPR017972">
    <property type="entry name" value="Cyt_P450_CS"/>
</dbReference>
<dbReference type="FunFam" id="1.10.630.10:FF:000089">
    <property type="entry name" value="Cytochrome P450 720B1 family"/>
    <property type="match status" value="1"/>
</dbReference>
<comment type="cofactor">
    <cofactor evidence="8">
        <name>heme</name>
        <dbReference type="ChEBI" id="CHEBI:30413"/>
    </cofactor>
</comment>
<evidence type="ECO:0000256" key="1">
    <source>
        <dbReference type="ARBA" id="ARBA00004167"/>
    </source>
</evidence>
<dbReference type="AlphaFoldDB" id="D7KR97"/>
<evidence type="ECO:0000256" key="4">
    <source>
        <dbReference type="ARBA" id="ARBA00022692"/>
    </source>
</evidence>
<dbReference type="KEGG" id="aly:9324988"/>
<dbReference type="STRING" id="81972.D7KR97"/>
<dbReference type="PRINTS" id="PR00465">
    <property type="entry name" value="EP450IV"/>
</dbReference>
<dbReference type="OrthoDB" id="2789670at2759"/>
<dbReference type="PANTHER" id="PTHR24286:SF232">
    <property type="entry name" value="CYTOCHROME P450 SUPERFAMILY PROTEIN"/>
    <property type="match status" value="1"/>
</dbReference>
<dbReference type="SUPFAM" id="SSF48264">
    <property type="entry name" value="Cytochrome P450"/>
    <property type="match status" value="1"/>
</dbReference>
<comment type="subcellular location">
    <subcellularLocation>
        <location evidence="1">Membrane</location>
        <topology evidence="1">Single-pass membrane protein</topology>
    </subcellularLocation>
</comment>
<evidence type="ECO:0000313" key="11">
    <source>
        <dbReference type="EMBL" id="EFH63738.1"/>
    </source>
</evidence>
<keyword evidence="10" id="KW-0472">Membrane</keyword>
<comment type="similarity">
    <text evidence="2 9">Belongs to the cytochrome P450 family.</text>
</comment>
<dbReference type="PRINTS" id="PR00385">
    <property type="entry name" value="P450"/>
</dbReference>
<dbReference type="CDD" id="cd11043">
    <property type="entry name" value="CYP90-like"/>
    <property type="match status" value="1"/>
</dbReference>
<keyword evidence="12" id="KW-1185">Reference proteome</keyword>
<evidence type="ECO:0000256" key="7">
    <source>
        <dbReference type="ARBA" id="ARBA00023004"/>
    </source>
</evidence>
<accession>D7KR97</accession>
<dbReference type="InterPro" id="IPR002403">
    <property type="entry name" value="Cyt_P450_E_grp-IV"/>
</dbReference>